<sequence length="268" mass="31193">MQLKIKLSDSEKKFVNSKLPELDKIYDTIISFNPDIISIALRTESTVPIASICLHDCLDTLEESKYALSWAYYYKIMYEKTNENFERMKIISHIKYFSDDVALRTYSSAEHLANSIVSMYQISKEKIKPYSKKGISLAIKVGKYLIDQNPNLPITKAIKELINSNDWCETIRYRNEWVHNQPLRINDQGFIYKRKSRWIKIKDGEKNIKLLHFGGNDEYDLTADELLGFVTSALHLITNTLKVTANEYRKLLESHGIKFTEKGISFKM</sequence>
<organism evidence="1">
    <name type="scientific">Caldithrix abyssi</name>
    <dbReference type="NCBI Taxonomy" id="187145"/>
    <lineage>
        <taxon>Bacteria</taxon>
        <taxon>Pseudomonadati</taxon>
        <taxon>Calditrichota</taxon>
        <taxon>Calditrichia</taxon>
        <taxon>Calditrichales</taxon>
        <taxon>Calditrichaceae</taxon>
        <taxon>Caldithrix</taxon>
    </lineage>
</organism>
<name>A0A7V4WUK5_CALAY</name>
<comment type="caution">
    <text evidence="1">The sequence shown here is derived from an EMBL/GenBank/DDBJ whole genome shotgun (WGS) entry which is preliminary data.</text>
</comment>
<evidence type="ECO:0000313" key="1">
    <source>
        <dbReference type="EMBL" id="HGY54948.1"/>
    </source>
</evidence>
<dbReference type="Proteomes" id="UP000885779">
    <property type="component" value="Unassembled WGS sequence"/>
</dbReference>
<protein>
    <recommendedName>
        <fullName evidence="2">Cthe-2314-like HEPN domain-containing protein</fullName>
    </recommendedName>
</protein>
<dbReference type="AlphaFoldDB" id="A0A7V4WUK5"/>
<evidence type="ECO:0008006" key="2">
    <source>
        <dbReference type="Google" id="ProtNLM"/>
    </source>
</evidence>
<dbReference type="EMBL" id="DRQG01000035">
    <property type="protein sequence ID" value="HGY54948.1"/>
    <property type="molecule type" value="Genomic_DNA"/>
</dbReference>
<gene>
    <name evidence="1" type="ORF">ENK44_04555</name>
</gene>
<accession>A0A7V4WUK5</accession>
<reference evidence="1" key="1">
    <citation type="journal article" date="2020" name="mSystems">
        <title>Genome- and Community-Level Interaction Insights into Carbon Utilization and Element Cycling Functions of Hydrothermarchaeota in Hydrothermal Sediment.</title>
        <authorList>
            <person name="Zhou Z."/>
            <person name="Liu Y."/>
            <person name="Xu W."/>
            <person name="Pan J."/>
            <person name="Luo Z.H."/>
            <person name="Li M."/>
        </authorList>
    </citation>
    <scope>NUCLEOTIDE SEQUENCE [LARGE SCALE GENOMIC DNA]</scope>
    <source>
        <strain evidence="1">HyVt-577</strain>
    </source>
</reference>
<proteinExistence type="predicted"/>